<dbReference type="EMBL" id="VJXR01000001">
    <property type="protein sequence ID" value="TRW47670.1"/>
    <property type="molecule type" value="Genomic_DNA"/>
</dbReference>
<dbReference type="Gene3D" id="3.90.550.10">
    <property type="entry name" value="Spore Coat Polysaccharide Biosynthesis Protein SpsA, Chain A"/>
    <property type="match status" value="2"/>
</dbReference>
<evidence type="ECO:0000313" key="2">
    <source>
        <dbReference type="Proteomes" id="UP000318693"/>
    </source>
</evidence>
<evidence type="ECO:0000313" key="1">
    <source>
        <dbReference type="EMBL" id="TRW47670.1"/>
    </source>
</evidence>
<keyword evidence="2" id="KW-1185">Reference proteome</keyword>
<reference evidence="1 2" key="1">
    <citation type="submission" date="2019-07" db="EMBL/GenBank/DDBJ databases">
        <title>Georgenia wutianyii sp. nov. and Georgenia *** sp. nov. isolated from plateau pika (Ochotona curzoniae) in the Qinghai-Tibet plateau of China.</title>
        <authorList>
            <person name="Tian Z."/>
        </authorList>
    </citation>
    <scope>NUCLEOTIDE SEQUENCE [LARGE SCALE GENOMIC DNA]</scope>
    <source>
        <strain evidence="1 2">Z446</strain>
    </source>
</reference>
<name>A0A552WXW8_9MICO</name>
<dbReference type="RefSeq" id="WP_143416626.1">
    <property type="nucleotide sequence ID" value="NZ_VJXR01000001.1"/>
</dbReference>
<comment type="caution">
    <text evidence="1">The sequence shown here is derived from an EMBL/GenBank/DDBJ whole genome shotgun (WGS) entry which is preliminary data.</text>
</comment>
<organism evidence="1 2">
    <name type="scientific">Georgenia yuyongxinii</name>
    <dbReference type="NCBI Taxonomy" id="2589797"/>
    <lineage>
        <taxon>Bacteria</taxon>
        <taxon>Bacillati</taxon>
        <taxon>Actinomycetota</taxon>
        <taxon>Actinomycetes</taxon>
        <taxon>Micrococcales</taxon>
        <taxon>Bogoriellaceae</taxon>
        <taxon>Georgenia</taxon>
    </lineage>
</organism>
<gene>
    <name evidence="1" type="ORF">FJ693_00800</name>
</gene>
<dbReference type="PANTHER" id="PTHR43179">
    <property type="entry name" value="RHAMNOSYLTRANSFERASE WBBL"/>
    <property type="match status" value="1"/>
</dbReference>
<accession>A0A552WXW8</accession>
<dbReference type="AlphaFoldDB" id="A0A552WXW8"/>
<protein>
    <submittedName>
        <fullName evidence="1">Glycosyltransferase</fullName>
    </submittedName>
</protein>
<dbReference type="PANTHER" id="PTHR43179:SF7">
    <property type="entry name" value="RHAMNOSYLTRANSFERASE WBBL"/>
    <property type="match status" value="1"/>
</dbReference>
<dbReference type="GO" id="GO:0016740">
    <property type="term" value="F:transferase activity"/>
    <property type="evidence" value="ECO:0007669"/>
    <property type="project" value="UniProtKB-KW"/>
</dbReference>
<dbReference type="InterPro" id="IPR029044">
    <property type="entry name" value="Nucleotide-diphossugar_trans"/>
</dbReference>
<dbReference type="Pfam" id="PF13641">
    <property type="entry name" value="Glyco_tranf_2_3"/>
    <property type="match status" value="1"/>
</dbReference>
<proteinExistence type="predicted"/>
<keyword evidence="1" id="KW-0808">Transferase</keyword>
<dbReference type="Proteomes" id="UP000318693">
    <property type="component" value="Unassembled WGS sequence"/>
</dbReference>
<dbReference type="SUPFAM" id="SSF53448">
    <property type="entry name" value="Nucleotide-diphospho-sugar transferases"/>
    <property type="match status" value="2"/>
</dbReference>
<sequence length="502" mass="54041">MSTVLLSVVVAVGPMTDQVDDAPRTAREDAVAATEGSFEAQGDGPWELVLTEGAGSLAARLNAAVARTAGRFVAVVEAGDRLEPGALTAVAGMIRAREGGAPEPGVVYTDEQWEGEGAAGIFTKPRWVPRYLEGYSYLGRLCFVRRDLLDAAGAWRDDHAPVREWDLHLRVTELTDVVVHVPVLGVARVNPPADDVEAREAGRAAVAARYDRRGVAATVELTGAGDEPGGFVRVWRESGTALVSIVVPTAGGRRRVRGQDRVLVENLLTSLLARTTYPAWEVVLVPSEGTPEDVLERCTALLGERLHVAPVAGEFNFSRSVNTGVAAAAGELVLLLNDDTEVLEPRWLDRMVAVAAEEGVGAVGAKLLFEDGRIQHVGVTFDNAGQAGHAYIFEREDAGHFGSKVVDLDYLAVTGACLLVRRSVYEEVGGFTETLPLNYNDVDFCLKVVASGRGIVCTPFARLYHYESSTRDTTKTADEAQAMDWWYPRTLTDPYVNVRGLG</sequence>